<name>A0A376L577_ECOLX</name>
<dbReference type="EMBL" id="UFZQ01000001">
    <property type="protein sequence ID" value="STE88881.1"/>
    <property type="molecule type" value="Genomic_DNA"/>
</dbReference>
<gene>
    <name evidence="1" type="ORF">NCTC10418_06597</name>
</gene>
<accession>A0A376L577</accession>
<protein>
    <submittedName>
        <fullName evidence="1">Uncharacterized protein</fullName>
    </submittedName>
</protein>
<sequence>MFVFIRDRYGKIEFDWPDRRFPAHADPGTGLKVAAANIAYRFATIDKHRAPPFSGHVVLVLQRSGYQLRGPFQVTVGVFRGDRFVFVAANTAIAPGEETQIRRYFVEITGFNPAQRAACNKTMAIVQCADPDVLCLENGEIDI</sequence>
<organism evidence="1 2">
    <name type="scientific">Escherichia coli</name>
    <dbReference type="NCBI Taxonomy" id="562"/>
    <lineage>
        <taxon>Bacteria</taxon>
        <taxon>Pseudomonadati</taxon>
        <taxon>Pseudomonadota</taxon>
        <taxon>Gammaproteobacteria</taxon>
        <taxon>Enterobacterales</taxon>
        <taxon>Enterobacteriaceae</taxon>
        <taxon>Escherichia</taxon>
    </lineage>
</organism>
<evidence type="ECO:0000313" key="1">
    <source>
        <dbReference type="EMBL" id="STE88881.1"/>
    </source>
</evidence>
<reference evidence="1 2" key="1">
    <citation type="submission" date="2018-06" db="EMBL/GenBank/DDBJ databases">
        <authorList>
            <consortium name="Pathogen Informatics"/>
            <person name="Doyle S."/>
        </authorList>
    </citation>
    <scope>NUCLEOTIDE SEQUENCE [LARGE SCALE GENOMIC DNA]</scope>
    <source>
        <strain evidence="1 2">NCTC10418</strain>
    </source>
</reference>
<dbReference type="AlphaFoldDB" id="A0A376L577"/>
<proteinExistence type="predicted"/>
<dbReference type="Proteomes" id="UP000255460">
    <property type="component" value="Unassembled WGS sequence"/>
</dbReference>
<evidence type="ECO:0000313" key="2">
    <source>
        <dbReference type="Proteomes" id="UP000255460"/>
    </source>
</evidence>